<feature type="region of interest" description="Disordered" evidence="6">
    <location>
        <begin position="365"/>
        <end position="513"/>
    </location>
</feature>
<dbReference type="GO" id="GO:0031145">
    <property type="term" value="P:anaphase-promoting complex-dependent catabolic process"/>
    <property type="evidence" value="ECO:0007669"/>
    <property type="project" value="TreeGrafter"/>
</dbReference>
<evidence type="ECO:0000259" key="8">
    <source>
        <dbReference type="Pfam" id="PF21282"/>
    </source>
</evidence>
<feature type="domain" description="Anaphase-promoting complex subunit 1 N-terminal" evidence="7">
    <location>
        <begin position="30"/>
        <end position="811"/>
    </location>
</feature>
<feature type="compositionally biased region" description="Polar residues" evidence="6">
    <location>
        <begin position="488"/>
        <end position="502"/>
    </location>
</feature>
<evidence type="ECO:0000259" key="7">
    <source>
        <dbReference type="Pfam" id="PF12859"/>
    </source>
</evidence>
<dbReference type="OrthoDB" id="26401at2759"/>
<sequence length="1980" mass="219211">MADFVSLGIHRPSALPYLISESVLPQNPTSQDYTWKVYPGPLDDSEDEVLYTSNCVVWSQDGHVRKVFNFDSTKQPVGHALITRFRADALSRNSTESTGPDNVISYASTAYVSRWGTKPQRDPKQMLSLSQTDSHGFNRALVIILKSEMHIHFLSGSTHVLNLPFEVEKAFPAIDGLVMQRKSTSATKEPPTPTIPGPPPNSFASSQPYLFSQSKSPELRANRYRPSVLPPSPSTHFNLDALFQDLTKGPESQINDELPRFYSLENPLSDMAPVSHASVCRQPRFPRPGASSAPTVEYDMLDPAEELVYVSSQDELAEQAEPGDAPLFLLVTVNRELGQITVWQAWYLKPPKLSDLLSQRAAHKAAKTKRPSSVMTSRTAGATTPALKNRDHRDRVRESFAASTRLSVASTTRPSQDDEEVMASQMDPEYLLKKPSGGPRRVSSILSRGEVGNSDPSIKQTALGASFSGAGRRYPSMGSFTDRDRRSFGNQLSRKSRGSTPASIFGRSFGPDDTIEIENSRMQDYNDEYESAERLIGATHKSAGTESVLGSSPDGLRKELVIRKLDVFMTDVSNFGTTAVEDLIRVSPLVHSSPSEHSSHLISLYILDSSSGSMTTVKLRVQRKNERRFQPEEGAHARYMPIPFLCDRNITHNIADITKIHDGQTSAIAHLSVNSQELGIIPARGIPWSLPLSKQVRTWHPSDIQSILHSTTSDLQSSRSLQEPCKLNYPGNHGKVTVVSADGFHHRFQIRSSPRSTAVRQILELCQSVLPTKEGGSVAAIWCNIHHRFVSEGVQLTGGLDVEWEAMIVALFAFAAGSIGRSLRGNQRSKSSTVDSTRLGTYGSQLRSRSLKSDLDKLVSPAWSWLEKPTTHSKLSAITPRSRLRTPRSTHKAKKHPFSLIEYETMARHLLHEIAVDDLDWLVSQEAAESRHLCCTKIMLVLYLFREEQKLSSLSDDAEGIVVGSLCAIIAQFGQWLSIDPWSYRSGSYHEMDGEISDWELSSSTMSTTARVSQNLCPPPQSVFAWVEKNFIHGISEPFVGVGTIASLGTDASASTISKLEGNLLPRLTSLRLLAARFSAIKASPSALVQTLKEANFGAGAFETLPEGVLAPLREAISRCQTAPPTTWSSDLLEFVAREDLIGLSQLNKDANRPSSRGALPNVLVPHDVQTIYSSADRAPLTAKTHEAERHAVISLIFSEDRRFVDAARLMNPTAVQVAECPPQPEWSEVEHLEQQKRVMQWVMIRTLALSPGDGMIHFESQRPLLSEKFHIKGFSTSCQMKPMDTTISADRSGFTEDKFAWTFFHAGVSAGLSISRNATGIDTSWIVFNKPAELNNRHAGFLLALGINGHLRTLAKWLAFKYLTPKHNMTSIGLLLGLSASYLGTMDTLLTRMLSVHITRMLPHGAAELNVSPSTQTAGLMGIGLVYYDTQHRRMSEIMLSEVEHREIEDPGSTMDQLRDESYRLAAGFALGYINIGKGRDLRGLHGMNLLERLLTVAVGPRPVELVHVVDKATAGAVIAITLIYMKTGDRSVARKIDIPDTVAQLEHCRPDILLLRTVARHLIMWNEITDESDWIRKNLPIEYSHRYYGHGAKASVEIKTLPQLRSKDVPVFNILTGLAWSLALRFAGSGNEKARDQVIAVLKAFIAVSKQDAFFYDAKLARATVKRCIDVLALAMATIMAGTGDLQTFRYLRALHGRVDPETTYGSHLAAHLAIGTLFLGGGTYTFGTSDFAIASLMCAFYPLFPSEVLDNRVHLQALRHFWVFATEPRCIVVQDIDTKRPIHVKLRVELREGKQISMTSPCLLPELSTVARISTDDPTYWQVTLDFAANPKHLATFRRSQTVYVRRCPPGEASNSVFSTTLSALIDVQSSIGGRQMWEWILDLPAFRELDQADFGLVLPSDPRSATHLDEKLTAVDSRLVLSRSVASTKANALWNLRLLFAWAQDATDNGDGRLRWIGKHVVDMLQTKVAERTHMS</sequence>
<dbReference type="GO" id="GO:0070979">
    <property type="term" value="P:protein K11-linked ubiquitination"/>
    <property type="evidence" value="ECO:0007669"/>
    <property type="project" value="TreeGrafter"/>
</dbReference>
<dbReference type="STRING" id="1043002.A0A074XL70"/>
<dbReference type="InterPro" id="IPR011989">
    <property type="entry name" value="ARM-like"/>
</dbReference>
<gene>
    <name evidence="9" type="ORF">M438DRAFT_346997</name>
</gene>
<dbReference type="InterPro" id="IPR049255">
    <property type="entry name" value="Apc1_N"/>
</dbReference>
<feature type="compositionally biased region" description="Polar residues" evidence="6">
    <location>
        <begin position="371"/>
        <end position="382"/>
    </location>
</feature>
<dbReference type="Pfam" id="PF21282">
    <property type="entry name" value="APC1_3rd"/>
    <property type="match status" value="1"/>
</dbReference>
<keyword evidence="4" id="KW-0498">Mitosis</keyword>
<evidence type="ECO:0000313" key="10">
    <source>
        <dbReference type="Proteomes" id="UP000030706"/>
    </source>
</evidence>
<keyword evidence="3" id="KW-0677">Repeat</keyword>
<dbReference type="GO" id="GO:0005680">
    <property type="term" value="C:anaphase-promoting complex"/>
    <property type="evidence" value="ECO:0007669"/>
    <property type="project" value="InterPro"/>
</dbReference>
<evidence type="ECO:0000256" key="3">
    <source>
        <dbReference type="ARBA" id="ARBA00022737"/>
    </source>
</evidence>
<dbReference type="EMBL" id="KL584986">
    <property type="protein sequence ID" value="KEQ82757.1"/>
    <property type="molecule type" value="Genomic_DNA"/>
</dbReference>
<dbReference type="Gene3D" id="1.25.10.10">
    <property type="entry name" value="Leucine-rich Repeat Variant"/>
    <property type="match status" value="2"/>
</dbReference>
<dbReference type="InterPro" id="IPR024990">
    <property type="entry name" value="Apc1"/>
</dbReference>
<dbReference type="GO" id="GO:0051301">
    <property type="term" value="P:cell division"/>
    <property type="evidence" value="ECO:0007669"/>
    <property type="project" value="UniProtKB-KW"/>
</dbReference>
<proteinExistence type="inferred from homology"/>
<evidence type="ECO:0000256" key="1">
    <source>
        <dbReference type="ARBA" id="ARBA00010547"/>
    </source>
</evidence>
<dbReference type="HOGENOM" id="CLU_000746_0_0_1"/>
<feature type="compositionally biased region" description="Polar residues" evidence="6">
    <location>
        <begin position="401"/>
        <end position="414"/>
    </location>
</feature>
<feature type="domain" description="Anaphase-promoting complex subunit 1 beta-sandwich" evidence="8">
    <location>
        <begin position="1772"/>
        <end position="1850"/>
    </location>
</feature>
<evidence type="ECO:0000256" key="4">
    <source>
        <dbReference type="ARBA" id="ARBA00022776"/>
    </source>
</evidence>
<protein>
    <submittedName>
        <fullName evidence="9">Uncharacterized protein</fullName>
    </submittedName>
</protein>
<dbReference type="Proteomes" id="UP000030706">
    <property type="component" value="Unassembled WGS sequence"/>
</dbReference>
<dbReference type="PANTHER" id="PTHR12827:SF3">
    <property type="entry name" value="ANAPHASE-PROMOTING COMPLEX SUBUNIT 1"/>
    <property type="match status" value="1"/>
</dbReference>
<feature type="compositionally biased region" description="Pro residues" evidence="6">
    <location>
        <begin position="190"/>
        <end position="201"/>
    </location>
</feature>
<feature type="region of interest" description="Disordered" evidence="6">
    <location>
        <begin position="181"/>
        <end position="209"/>
    </location>
</feature>
<dbReference type="PANTHER" id="PTHR12827">
    <property type="entry name" value="MEIOTIC CHECKPOINT REGULATOR TSG24 FAMILY MEMBER"/>
    <property type="match status" value="1"/>
</dbReference>
<name>A0A074XL70_AURPU</name>
<dbReference type="GO" id="GO:0007091">
    <property type="term" value="P:metaphase/anaphase transition of mitotic cell cycle"/>
    <property type="evidence" value="ECO:0007669"/>
    <property type="project" value="TreeGrafter"/>
</dbReference>
<dbReference type="GeneID" id="40748111"/>
<keyword evidence="5" id="KW-0131">Cell cycle</keyword>
<keyword evidence="10" id="KW-1185">Reference proteome</keyword>
<comment type="similarity">
    <text evidence="1">Belongs to the APC1 family.</text>
</comment>
<keyword evidence="2" id="KW-0132">Cell division</keyword>
<dbReference type="Pfam" id="PF12859">
    <property type="entry name" value="ANAPC1"/>
    <property type="match status" value="1"/>
</dbReference>
<reference evidence="9 10" key="1">
    <citation type="journal article" date="2014" name="BMC Genomics">
        <title>Genome sequencing of four Aureobasidium pullulans varieties: biotechnological potential, stress tolerance, and description of new species.</title>
        <authorList>
            <person name="Gostin Ar C."/>
            <person name="Ohm R.A."/>
            <person name="Kogej T."/>
            <person name="Sonjak S."/>
            <person name="Turk M."/>
            <person name="Zajc J."/>
            <person name="Zalar P."/>
            <person name="Grube M."/>
            <person name="Sun H."/>
            <person name="Han J."/>
            <person name="Sharma A."/>
            <person name="Chiniquy J."/>
            <person name="Ngan C.Y."/>
            <person name="Lipzen A."/>
            <person name="Barry K."/>
            <person name="Grigoriev I.V."/>
            <person name="Gunde-Cimerman N."/>
        </authorList>
    </citation>
    <scope>NUCLEOTIDE SEQUENCE [LARGE SCALE GENOMIC DNA]</scope>
    <source>
        <strain evidence="9 10">EXF-150</strain>
    </source>
</reference>
<dbReference type="InterPro" id="IPR048971">
    <property type="entry name" value="Apc1_3rd"/>
</dbReference>
<organism evidence="9 10">
    <name type="scientific">Aureobasidium pullulans EXF-150</name>
    <dbReference type="NCBI Taxonomy" id="1043002"/>
    <lineage>
        <taxon>Eukaryota</taxon>
        <taxon>Fungi</taxon>
        <taxon>Dikarya</taxon>
        <taxon>Ascomycota</taxon>
        <taxon>Pezizomycotina</taxon>
        <taxon>Dothideomycetes</taxon>
        <taxon>Dothideomycetidae</taxon>
        <taxon>Dothideales</taxon>
        <taxon>Saccotheciaceae</taxon>
        <taxon>Aureobasidium</taxon>
    </lineage>
</organism>
<evidence type="ECO:0000256" key="6">
    <source>
        <dbReference type="SAM" id="MobiDB-lite"/>
    </source>
</evidence>
<dbReference type="RefSeq" id="XP_029758944.1">
    <property type="nucleotide sequence ID" value="XM_029905805.1"/>
</dbReference>
<evidence type="ECO:0000256" key="5">
    <source>
        <dbReference type="ARBA" id="ARBA00023306"/>
    </source>
</evidence>
<feature type="compositionally biased region" description="Basic and acidic residues" evidence="6">
    <location>
        <begin position="388"/>
        <end position="398"/>
    </location>
</feature>
<evidence type="ECO:0000313" key="9">
    <source>
        <dbReference type="EMBL" id="KEQ82757.1"/>
    </source>
</evidence>
<accession>A0A074XL70</accession>
<evidence type="ECO:0000256" key="2">
    <source>
        <dbReference type="ARBA" id="ARBA00022618"/>
    </source>
</evidence>
<dbReference type="FunFam" id="1.25.10.10:FF:000217">
    <property type="entry name" value="20S cyclosome subunit (APC1/BimE)"/>
    <property type="match status" value="1"/>
</dbReference>
<dbReference type="GO" id="GO:0060090">
    <property type="term" value="F:molecular adaptor activity"/>
    <property type="evidence" value="ECO:0007669"/>
    <property type="project" value="TreeGrafter"/>
</dbReference>